<proteinExistence type="predicted"/>
<protein>
    <submittedName>
        <fullName evidence="2">Uncharacterized protein</fullName>
    </submittedName>
</protein>
<feature type="coiled-coil region" evidence="1">
    <location>
        <begin position="1"/>
        <end position="63"/>
    </location>
</feature>
<dbReference type="EMBL" id="CACVBM020001237">
    <property type="protein sequence ID" value="CAA7040928.1"/>
    <property type="molecule type" value="Genomic_DNA"/>
</dbReference>
<evidence type="ECO:0000313" key="2">
    <source>
        <dbReference type="EMBL" id="CAA7040928.1"/>
    </source>
</evidence>
<dbReference type="AlphaFoldDB" id="A0A6D2JMC5"/>
<keyword evidence="1" id="KW-0175">Coiled coil</keyword>
<evidence type="ECO:0000256" key="1">
    <source>
        <dbReference type="SAM" id="Coils"/>
    </source>
</evidence>
<accession>A0A6D2JMC5</accession>
<dbReference type="Proteomes" id="UP000467841">
    <property type="component" value="Unassembled WGS sequence"/>
</dbReference>
<keyword evidence="3" id="KW-1185">Reference proteome</keyword>
<comment type="caution">
    <text evidence="2">The sequence shown here is derived from an EMBL/GenBank/DDBJ whole genome shotgun (WGS) entry which is preliminary data.</text>
</comment>
<reference evidence="2" key="1">
    <citation type="submission" date="2020-01" db="EMBL/GenBank/DDBJ databases">
        <authorList>
            <person name="Mishra B."/>
        </authorList>
    </citation>
    <scope>NUCLEOTIDE SEQUENCE [LARGE SCALE GENOMIC DNA]</scope>
</reference>
<sequence>MEDIIEDYEKKKKEYEAALANIVEIDNKLDRLTEELEKEKENLKRLKEELDEIAKNFHVVKADILKEIAEKKSKEK</sequence>
<organism evidence="2 3">
    <name type="scientific">Microthlaspi erraticum</name>
    <dbReference type="NCBI Taxonomy" id="1685480"/>
    <lineage>
        <taxon>Eukaryota</taxon>
        <taxon>Viridiplantae</taxon>
        <taxon>Streptophyta</taxon>
        <taxon>Embryophyta</taxon>
        <taxon>Tracheophyta</taxon>
        <taxon>Spermatophyta</taxon>
        <taxon>Magnoliopsida</taxon>
        <taxon>eudicotyledons</taxon>
        <taxon>Gunneridae</taxon>
        <taxon>Pentapetalae</taxon>
        <taxon>rosids</taxon>
        <taxon>malvids</taxon>
        <taxon>Brassicales</taxon>
        <taxon>Brassicaceae</taxon>
        <taxon>Coluteocarpeae</taxon>
        <taxon>Microthlaspi</taxon>
    </lineage>
</organism>
<gene>
    <name evidence="2" type="ORF">MERR_LOCUS28163</name>
</gene>
<evidence type="ECO:0000313" key="3">
    <source>
        <dbReference type="Proteomes" id="UP000467841"/>
    </source>
</evidence>
<name>A0A6D2JMC5_9BRAS</name>